<comment type="similarity">
    <text evidence="1">Belongs to the LysR transcriptional regulatory family.</text>
</comment>
<evidence type="ECO:0000256" key="4">
    <source>
        <dbReference type="ARBA" id="ARBA00023163"/>
    </source>
</evidence>
<dbReference type="Pfam" id="PF00126">
    <property type="entry name" value="HTH_1"/>
    <property type="match status" value="1"/>
</dbReference>
<name>A0ABU9HFY4_9GAMM</name>
<dbReference type="PRINTS" id="PR00039">
    <property type="entry name" value="HTHLYSR"/>
</dbReference>
<proteinExistence type="inferred from homology"/>
<feature type="domain" description="HTH lysR-type" evidence="5">
    <location>
        <begin position="8"/>
        <end position="65"/>
    </location>
</feature>
<keyword evidence="7" id="KW-1185">Reference proteome</keyword>
<keyword evidence="3" id="KW-0238">DNA-binding</keyword>
<evidence type="ECO:0000313" key="7">
    <source>
        <dbReference type="Proteomes" id="UP001366060"/>
    </source>
</evidence>
<dbReference type="Gene3D" id="1.10.10.10">
    <property type="entry name" value="Winged helix-like DNA-binding domain superfamily/Winged helix DNA-binding domain"/>
    <property type="match status" value="1"/>
</dbReference>
<dbReference type="CDD" id="cd08422">
    <property type="entry name" value="PBP2_CrgA_like"/>
    <property type="match status" value="1"/>
</dbReference>
<evidence type="ECO:0000313" key="6">
    <source>
        <dbReference type="EMBL" id="MEL0660656.1"/>
    </source>
</evidence>
<dbReference type="Gene3D" id="3.40.190.290">
    <property type="match status" value="1"/>
</dbReference>
<sequence>MVTNKLITLLPDLATFIVVVNEGSFTTAAKKLGVTPSALSKLITRLENALSVKLFERTTRRLLITDAGKKIYQQSTIIVEAAQQAIDISSLEHTVPSGTLTVAAPKAFLTIVLQPLVTPFLTKYPKIQLKLRASDGDIDMIAQGIDVVFRLTDKPSEGLIMKEIGKVHLKLCASPEYIKNRGCPTHPQQLSEHDCLYLGETAIDHIWEFMKKDERHVIAVSGRYAVNHSQMRLNGVKDGFGIGIFPDFVIKNALQNNEVVDVLSDWEIKGNYAGVIAMQYAQNKYMPSRLKVFTEFVTAHLMQGTFNEGAVNTE</sequence>
<keyword evidence="2" id="KW-0805">Transcription regulation</keyword>
<evidence type="ECO:0000259" key="5">
    <source>
        <dbReference type="PROSITE" id="PS50931"/>
    </source>
</evidence>
<dbReference type="Proteomes" id="UP001366060">
    <property type="component" value="Unassembled WGS sequence"/>
</dbReference>
<organism evidence="6 7">
    <name type="scientific">Psychromonas arctica</name>
    <dbReference type="NCBI Taxonomy" id="168275"/>
    <lineage>
        <taxon>Bacteria</taxon>
        <taxon>Pseudomonadati</taxon>
        <taxon>Pseudomonadota</taxon>
        <taxon>Gammaproteobacteria</taxon>
        <taxon>Alteromonadales</taxon>
        <taxon>Psychromonadaceae</taxon>
        <taxon>Psychromonas</taxon>
    </lineage>
</organism>
<accession>A0ABU9HFY4</accession>
<dbReference type="InterPro" id="IPR036388">
    <property type="entry name" value="WH-like_DNA-bd_sf"/>
</dbReference>
<dbReference type="PROSITE" id="PS50931">
    <property type="entry name" value="HTH_LYSR"/>
    <property type="match status" value="1"/>
</dbReference>
<keyword evidence="4" id="KW-0804">Transcription</keyword>
<dbReference type="SUPFAM" id="SSF53850">
    <property type="entry name" value="Periplasmic binding protein-like II"/>
    <property type="match status" value="1"/>
</dbReference>
<dbReference type="EMBL" id="JBAKBA010000050">
    <property type="protein sequence ID" value="MEL0660656.1"/>
    <property type="molecule type" value="Genomic_DNA"/>
</dbReference>
<dbReference type="InterPro" id="IPR000847">
    <property type="entry name" value="LysR_HTH_N"/>
</dbReference>
<evidence type="ECO:0000256" key="1">
    <source>
        <dbReference type="ARBA" id="ARBA00009437"/>
    </source>
</evidence>
<evidence type="ECO:0000256" key="2">
    <source>
        <dbReference type="ARBA" id="ARBA00023015"/>
    </source>
</evidence>
<dbReference type="InterPro" id="IPR005119">
    <property type="entry name" value="LysR_subst-bd"/>
</dbReference>
<dbReference type="InterPro" id="IPR058163">
    <property type="entry name" value="LysR-type_TF_proteobact-type"/>
</dbReference>
<dbReference type="InterPro" id="IPR036390">
    <property type="entry name" value="WH_DNA-bd_sf"/>
</dbReference>
<comment type="caution">
    <text evidence="6">The sequence shown here is derived from an EMBL/GenBank/DDBJ whole genome shotgun (WGS) entry which is preliminary data.</text>
</comment>
<dbReference type="PANTHER" id="PTHR30537">
    <property type="entry name" value="HTH-TYPE TRANSCRIPTIONAL REGULATOR"/>
    <property type="match status" value="1"/>
</dbReference>
<dbReference type="RefSeq" id="WP_341629065.1">
    <property type="nucleotide sequence ID" value="NZ_JBAKBA010000050.1"/>
</dbReference>
<evidence type="ECO:0000256" key="3">
    <source>
        <dbReference type="ARBA" id="ARBA00023125"/>
    </source>
</evidence>
<dbReference type="Pfam" id="PF03466">
    <property type="entry name" value="LysR_substrate"/>
    <property type="match status" value="1"/>
</dbReference>
<reference evidence="6 7" key="1">
    <citation type="submission" date="2024-02" db="EMBL/GenBank/DDBJ databases">
        <title>Bacteria isolated from the canopy kelp, Nereocystis luetkeana.</title>
        <authorList>
            <person name="Pfister C.A."/>
            <person name="Younker I.T."/>
            <person name="Light S.H."/>
        </authorList>
    </citation>
    <scope>NUCLEOTIDE SEQUENCE [LARGE SCALE GENOMIC DNA]</scope>
    <source>
        <strain evidence="6 7">TI.2.07</strain>
    </source>
</reference>
<dbReference type="PANTHER" id="PTHR30537:SF5">
    <property type="entry name" value="HTH-TYPE TRANSCRIPTIONAL ACTIVATOR TTDR-RELATED"/>
    <property type="match status" value="1"/>
</dbReference>
<gene>
    <name evidence="6" type="ORF">V6255_16090</name>
</gene>
<dbReference type="SUPFAM" id="SSF46785">
    <property type="entry name" value="Winged helix' DNA-binding domain"/>
    <property type="match status" value="1"/>
</dbReference>
<protein>
    <submittedName>
        <fullName evidence="6">LysR substrate-binding domain-containing protein</fullName>
    </submittedName>
</protein>